<comment type="caution">
    <text evidence="13">The sequence shown here is derived from an EMBL/GenBank/DDBJ whole genome shotgun (WGS) entry which is preliminary data.</text>
</comment>
<evidence type="ECO:0000256" key="9">
    <source>
        <dbReference type="ARBA" id="ARBA00047885"/>
    </source>
</evidence>
<evidence type="ECO:0000256" key="2">
    <source>
        <dbReference type="ARBA" id="ARBA00022603"/>
    </source>
</evidence>
<name>A0A9P9W7V5_9PEZI</name>
<protein>
    <recommendedName>
        <fullName evidence="6">Alpha N-terminal protein methyltransferase 1</fullName>
        <ecNumber evidence="5">2.1.1.244</ecNumber>
    </recommendedName>
    <alternativeName>
        <fullName evidence="7">X-Pro-Lys N-terminal protein methyltransferase 1</fullName>
    </alternativeName>
</protein>
<evidence type="ECO:0000256" key="11">
    <source>
        <dbReference type="PIRSR" id="PIRSR016958-1"/>
    </source>
</evidence>
<dbReference type="Gene3D" id="3.40.50.150">
    <property type="entry name" value="Vaccinia Virus protein VP39"/>
    <property type="match status" value="1"/>
</dbReference>
<comment type="catalytic activity">
    <reaction evidence="10">
        <text>N-terminal L-alanyl-L-prolyl-L-lysyl-[protein] + 3 S-adenosyl-L-methionine = N-terminal N,N,N-trimethyl-L-alanyl-L-prolyl-L-lysyl-[protein] + 3 S-adenosyl-L-homocysteine + 3 H(+)</text>
        <dbReference type="Rhea" id="RHEA:54712"/>
        <dbReference type="Rhea" id="RHEA-COMP:13785"/>
        <dbReference type="Rhea" id="RHEA-COMP:13971"/>
        <dbReference type="ChEBI" id="CHEBI:15378"/>
        <dbReference type="ChEBI" id="CHEBI:57856"/>
        <dbReference type="ChEBI" id="CHEBI:59789"/>
        <dbReference type="ChEBI" id="CHEBI:138057"/>
        <dbReference type="ChEBI" id="CHEBI:138315"/>
        <dbReference type="EC" id="2.1.1.244"/>
    </reaction>
</comment>
<evidence type="ECO:0000256" key="10">
    <source>
        <dbReference type="ARBA" id="ARBA00048167"/>
    </source>
</evidence>
<evidence type="ECO:0000256" key="1">
    <source>
        <dbReference type="ARBA" id="ARBA00009059"/>
    </source>
</evidence>
<dbReference type="PIRSF" id="PIRSF016958">
    <property type="entry name" value="DUF858_MeTrfase_lik"/>
    <property type="match status" value="1"/>
</dbReference>
<evidence type="ECO:0000256" key="4">
    <source>
        <dbReference type="ARBA" id="ARBA00022691"/>
    </source>
</evidence>
<reference evidence="13" key="1">
    <citation type="submission" date="2021-03" db="EMBL/GenBank/DDBJ databases">
        <title>Revisited historic fungal species revealed as producer of novel bioactive compounds through whole genome sequencing and comparative genomics.</title>
        <authorList>
            <person name="Vignolle G.A."/>
            <person name="Hochenegger N."/>
            <person name="Mach R.L."/>
            <person name="Mach-Aigner A.R."/>
            <person name="Javad Rahimi M."/>
            <person name="Salim K.A."/>
            <person name="Chan C.M."/>
            <person name="Lim L.B.L."/>
            <person name="Cai F."/>
            <person name="Druzhinina I.S."/>
            <person name="U'Ren J.M."/>
            <person name="Derntl C."/>
        </authorList>
    </citation>
    <scope>NUCLEOTIDE SEQUENCE</scope>
    <source>
        <strain evidence="13">TUCIM 5799</strain>
    </source>
</reference>
<feature type="binding site" evidence="11">
    <location>
        <position position="96"/>
    </location>
    <ligand>
        <name>S-adenosyl-L-methionine</name>
        <dbReference type="ChEBI" id="CHEBI:59789"/>
    </ligand>
</feature>
<evidence type="ECO:0000256" key="8">
    <source>
        <dbReference type="ARBA" id="ARBA00047306"/>
    </source>
</evidence>
<evidence type="ECO:0000256" key="5">
    <source>
        <dbReference type="ARBA" id="ARBA00039112"/>
    </source>
</evidence>
<feature type="binding site" evidence="11">
    <location>
        <position position="153"/>
    </location>
    <ligand>
        <name>S-adenosyl-L-methionine</name>
        <dbReference type="ChEBI" id="CHEBI:59789"/>
    </ligand>
</feature>
<dbReference type="CDD" id="cd02440">
    <property type="entry name" value="AdoMet_MTases"/>
    <property type="match status" value="1"/>
</dbReference>
<dbReference type="SUPFAM" id="SSF53335">
    <property type="entry name" value="S-adenosyl-L-methionine-dependent methyltransferases"/>
    <property type="match status" value="1"/>
</dbReference>
<evidence type="ECO:0000256" key="3">
    <source>
        <dbReference type="ARBA" id="ARBA00022679"/>
    </source>
</evidence>
<gene>
    <name evidence="13" type="ORF">JX265_013855</name>
</gene>
<comment type="similarity">
    <text evidence="1">Belongs to the methyltransferase superfamily. NTM1 family.</text>
</comment>
<dbReference type="Proteomes" id="UP000829685">
    <property type="component" value="Unassembled WGS sequence"/>
</dbReference>
<evidence type="ECO:0000256" key="6">
    <source>
        <dbReference type="ARBA" id="ARBA00039449"/>
    </source>
</evidence>
<dbReference type="EC" id="2.1.1.244" evidence="5"/>
<dbReference type="EMBL" id="JAFIMR010000090">
    <property type="protein sequence ID" value="KAI1848100.1"/>
    <property type="molecule type" value="Genomic_DNA"/>
</dbReference>
<dbReference type="GO" id="GO:0005737">
    <property type="term" value="C:cytoplasm"/>
    <property type="evidence" value="ECO:0007669"/>
    <property type="project" value="TreeGrafter"/>
</dbReference>
<dbReference type="PANTHER" id="PTHR12753">
    <property type="entry name" value="AD-003 - RELATED"/>
    <property type="match status" value="1"/>
</dbReference>
<comment type="catalytic activity">
    <reaction evidence="8">
        <text>N-terminal L-seryl-L-prolyl-L-lysyl-[protein] + 3 S-adenosyl-L-methionine = N-terminal N,N,N-trimethyl-L-seryl-L-prolyl-L-lysyl-[protein] + 3 S-adenosyl-L-homocysteine + 3 H(+)</text>
        <dbReference type="Rhea" id="RHEA:54724"/>
        <dbReference type="Rhea" id="RHEA-COMP:13789"/>
        <dbReference type="Rhea" id="RHEA-COMP:13973"/>
        <dbReference type="ChEBI" id="CHEBI:15378"/>
        <dbReference type="ChEBI" id="CHEBI:57856"/>
        <dbReference type="ChEBI" id="CHEBI:59789"/>
        <dbReference type="ChEBI" id="CHEBI:138061"/>
        <dbReference type="ChEBI" id="CHEBI:138317"/>
        <dbReference type="EC" id="2.1.1.244"/>
    </reaction>
</comment>
<accession>A0A9P9W7V5</accession>
<dbReference type="InterPro" id="IPR029063">
    <property type="entry name" value="SAM-dependent_MTases_sf"/>
</dbReference>
<evidence type="ECO:0000256" key="12">
    <source>
        <dbReference type="SAM" id="MobiDB-lite"/>
    </source>
</evidence>
<evidence type="ECO:0000256" key="7">
    <source>
        <dbReference type="ARBA" id="ARBA00043129"/>
    </source>
</evidence>
<proteinExistence type="inferred from homology"/>
<feature type="binding site" evidence="11">
    <location>
        <position position="91"/>
    </location>
    <ligand>
        <name>S-adenosyl-L-methionine</name>
        <dbReference type="ChEBI" id="CHEBI:59789"/>
    </ligand>
</feature>
<feature type="region of interest" description="Disordered" evidence="12">
    <location>
        <begin position="1"/>
        <end position="22"/>
    </location>
</feature>
<organism evidence="13 14">
    <name type="scientific">Neoarthrinium moseri</name>
    <dbReference type="NCBI Taxonomy" id="1658444"/>
    <lineage>
        <taxon>Eukaryota</taxon>
        <taxon>Fungi</taxon>
        <taxon>Dikarya</taxon>
        <taxon>Ascomycota</taxon>
        <taxon>Pezizomycotina</taxon>
        <taxon>Sordariomycetes</taxon>
        <taxon>Xylariomycetidae</taxon>
        <taxon>Amphisphaeriales</taxon>
        <taxon>Apiosporaceae</taxon>
        <taxon>Neoarthrinium</taxon>
    </lineage>
</organism>
<dbReference type="AlphaFoldDB" id="A0A9P9W7V5"/>
<sequence>MEADKPSTRQTADPTSEALSAPDALINRDEGLKYWNSVANDADGMLGGVPTMPGLSAMSRVDLQGSRSFLAKLGIGAKPGLRMVSRALEGGAGIGRITEGLLLKICHEVDIIEPVEKFTDALKGKNGIGRVFNVGLEGWSPAEHDQYDLIWTQWCVGHLTDAQLVTYLETCRRVLNPETGIIVIKENLSTREEDVFDATDSSVTRQDVKFRSLFKQANLRIVKTELQKGLPKKHLDKLMPIRVYALRPQ</sequence>
<keyword evidence="4 11" id="KW-0949">S-adenosyl-L-methionine</keyword>
<dbReference type="InterPro" id="IPR008576">
    <property type="entry name" value="MeTrfase_NTM1"/>
</dbReference>
<keyword evidence="2" id="KW-0489">Methyltransferase</keyword>
<keyword evidence="3" id="KW-0808">Transferase</keyword>
<evidence type="ECO:0000313" key="13">
    <source>
        <dbReference type="EMBL" id="KAI1848100.1"/>
    </source>
</evidence>
<keyword evidence="14" id="KW-1185">Reference proteome</keyword>
<evidence type="ECO:0000313" key="14">
    <source>
        <dbReference type="Proteomes" id="UP000829685"/>
    </source>
</evidence>
<dbReference type="PANTHER" id="PTHR12753:SF0">
    <property type="entry name" value="ALPHA N-TERMINAL PROTEIN METHYLTRANSFERASE 1"/>
    <property type="match status" value="1"/>
</dbReference>
<feature type="compositionally biased region" description="Polar residues" evidence="12">
    <location>
        <begin position="8"/>
        <end position="18"/>
    </location>
</feature>
<dbReference type="Pfam" id="PF05891">
    <property type="entry name" value="Methyltransf_PK"/>
    <property type="match status" value="1"/>
</dbReference>
<dbReference type="OrthoDB" id="1298661at2759"/>
<comment type="catalytic activity">
    <reaction evidence="9">
        <text>N-terminal L-prolyl-L-prolyl-L-lysyl-[protein] + 2 S-adenosyl-L-methionine = N-terminal N,N-dimethyl-L-prolyl-L-prolyl-L-lysyl-[protein] + 2 S-adenosyl-L-homocysteine + 2 H(+)</text>
        <dbReference type="Rhea" id="RHEA:54736"/>
        <dbReference type="Rhea" id="RHEA-COMP:13787"/>
        <dbReference type="Rhea" id="RHEA-COMP:13974"/>
        <dbReference type="ChEBI" id="CHEBI:15378"/>
        <dbReference type="ChEBI" id="CHEBI:57856"/>
        <dbReference type="ChEBI" id="CHEBI:59789"/>
        <dbReference type="ChEBI" id="CHEBI:138059"/>
        <dbReference type="ChEBI" id="CHEBI:138318"/>
        <dbReference type="EC" id="2.1.1.244"/>
    </reaction>
</comment>
<dbReference type="GO" id="GO:0032259">
    <property type="term" value="P:methylation"/>
    <property type="evidence" value="ECO:0007669"/>
    <property type="project" value="UniProtKB-KW"/>
</dbReference>
<dbReference type="GO" id="GO:0071885">
    <property type="term" value="F:N-terminal protein N-methyltransferase activity"/>
    <property type="evidence" value="ECO:0007669"/>
    <property type="project" value="UniProtKB-EC"/>
</dbReference>